<keyword evidence="2" id="KW-1185">Reference proteome</keyword>
<dbReference type="Proteomes" id="UP000694044">
    <property type="component" value="Unassembled WGS sequence"/>
</dbReference>
<gene>
    <name evidence="1" type="ORF">PHYPSEUDO_002289</name>
</gene>
<protein>
    <submittedName>
        <fullName evidence="1">Uncharacterized protein</fullName>
    </submittedName>
</protein>
<evidence type="ECO:0000313" key="2">
    <source>
        <dbReference type="Proteomes" id="UP000694044"/>
    </source>
</evidence>
<name>A0A8T1WFW7_9STRA</name>
<reference evidence="1" key="1">
    <citation type="submission" date="2021-02" db="EMBL/GenBank/DDBJ databases">
        <authorList>
            <person name="Palmer J.M."/>
        </authorList>
    </citation>
    <scope>NUCLEOTIDE SEQUENCE</scope>
    <source>
        <strain evidence="1">SCRP734</strain>
    </source>
</reference>
<dbReference type="EMBL" id="JAGDFM010000014">
    <property type="protein sequence ID" value="KAG7392065.1"/>
    <property type="molecule type" value="Genomic_DNA"/>
</dbReference>
<organism evidence="1 2">
    <name type="scientific">Phytophthora pseudosyringae</name>
    <dbReference type="NCBI Taxonomy" id="221518"/>
    <lineage>
        <taxon>Eukaryota</taxon>
        <taxon>Sar</taxon>
        <taxon>Stramenopiles</taxon>
        <taxon>Oomycota</taxon>
        <taxon>Peronosporomycetes</taxon>
        <taxon>Peronosporales</taxon>
        <taxon>Peronosporaceae</taxon>
        <taxon>Phytophthora</taxon>
    </lineage>
</organism>
<comment type="caution">
    <text evidence="1">The sequence shown here is derived from an EMBL/GenBank/DDBJ whole genome shotgun (WGS) entry which is preliminary data.</text>
</comment>
<proteinExistence type="predicted"/>
<accession>A0A8T1WFW7</accession>
<sequence length="172" mass="18376">MAIGAPPNSEDVMPASSTTCTRSWTDRTRTQRLSVVTDSRVVCSGQYNDCILELTVLGDDGATSEGLSQMATSSPYTFHFAAEGLHSCHDTRNTLVWLLAFVCGIRLGLLSSYASTVSLVGFILHFEAEEAALTSTAVSLEAAGDALVATALCENCRKPSRKRCSRCKAFAV</sequence>
<evidence type="ECO:0000313" key="1">
    <source>
        <dbReference type="EMBL" id="KAG7392065.1"/>
    </source>
</evidence>
<dbReference type="AlphaFoldDB" id="A0A8T1WFW7"/>